<dbReference type="InterPro" id="IPR007314">
    <property type="entry name" value="Cofac_haem-bd_dom"/>
</dbReference>
<gene>
    <name evidence="2" type="ORF">EHSB41UT_01811</name>
</gene>
<feature type="domain" description="Haem-binding uptake Tiki superfamily ChaN" evidence="1">
    <location>
        <begin position="35"/>
        <end position="225"/>
    </location>
</feature>
<name>A0A1X7AIC4_9GAMM</name>
<dbReference type="RefSeq" id="WP_165767204.1">
    <property type="nucleotide sequence ID" value="NZ_CBCSCN010000002.1"/>
</dbReference>
<dbReference type="PIRSF" id="PIRSF020419">
    <property type="entry name" value="Fe_uptake_reg_CjrA_prd"/>
    <property type="match status" value="1"/>
</dbReference>
<dbReference type="CDD" id="cd14727">
    <property type="entry name" value="ChanN-like"/>
    <property type="match status" value="1"/>
</dbReference>
<sequence>MTTAALVLSGCAAKPAVMFATDSQPEHSIGTVSELADQLQKADYVILGERHDNPEHHALQKEVLVELYKRGWLKQVAMEMLVPSQQPGADLAVKDRVSDLTELNTMLSWEKGWDWELYGPIVSWATSNGVPLKSANLDKGELVTARANPARLGNLLLGEEGVKMHKDQFKAAHCGSIPADRAETMLRVQVGRDVRMAASLTEMKGTVLLAGSWHARKDIGVPRYVLANDPDAKILALGFTESTEVEASNSQQYDIVWATAGVERPDYCAMFKNGTMSKGVVSKKAKAPEQAETAQP</sequence>
<accession>A0A1X7AIC4</accession>
<evidence type="ECO:0000313" key="2">
    <source>
        <dbReference type="EMBL" id="SMA44846.1"/>
    </source>
</evidence>
<dbReference type="Proteomes" id="UP000196573">
    <property type="component" value="Unassembled WGS sequence"/>
</dbReference>
<dbReference type="Pfam" id="PF04187">
    <property type="entry name" value="Cofac_haem_bdg"/>
    <property type="match status" value="1"/>
</dbReference>
<dbReference type="SUPFAM" id="SSF159501">
    <property type="entry name" value="EreA/ChaN-like"/>
    <property type="match status" value="1"/>
</dbReference>
<proteinExistence type="predicted"/>
<organism evidence="2 3">
    <name type="scientific">Parendozoicomonas haliclonae</name>
    <dbReference type="NCBI Taxonomy" id="1960125"/>
    <lineage>
        <taxon>Bacteria</taxon>
        <taxon>Pseudomonadati</taxon>
        <taxon>Pseudomonadota</taxon>
        <taxon>Gammaproteobacteria</taxon>
        <taxon>Oceanospirillales</taxon>
        <taxon>Endozoicomonadaceae</taxon>
        <taxon>Parendozoicomonas</taxon>
    </lineage>
</organism>
<dbReference type="InterPro" id="IPR016773">
    <property type="entry name" value="Fe3_uptake_reg_CjrA_prd"/>
</dbReference>
<evidence type="ECO:0000313" key="3">
    <source>
        <dbReference type="Proteomes" id="UP000196573"/>
    </source>
</evidence>
<protein>
    <recommendedName>
        <fullName evidence="1">Haem-binding uptake Tiki superfamily ChaN domain-containing protein</fullName>
    </recommendedName>
</protein>
<keyword evidence="3" id="KW-1185">Reference proteome</keyword>
<reference evidence="2 3" key="1">
    <citation type="submission" date="2017-03" db="EMBL/GenBank/DDBJ databases">
        <authorList>
            <person name="Afonso C.L."/>
            <person name="Miller P.J."/>
            <person name="Scott M.A."/>
            <person name="Spackman E."/>
            <person name="Goraichik I."/>
            <person name="Dimitrov K.M."/>
            <person name="Suarez D.L."/>
            <person name="Swayne D.E."/>
        </authorList>
    </citation>
    <scope>NUCLEOTIDE SEQUENCE [LARGE SCALE GENOMIC DNA]</scope>
    <source>
        <strain evidence="2">SB41UT1</strain>
    </source>
</reference>
<dbReference type="EMBL" id="FWPT01000004">
    <property type="protein sequence ID" value="SMA44846.1"/>
    <property type="molecule type" value="Genomic_DNA"/>
</dbReference>
<dbReference type="Gene3D" id="3.40.50.11550">
    <property type="match status" value="1"/>
</dbReference>
<evidence type="ECO:0000259" key="1">
    <source>
        <dbReference type="Pfam" id="PF04187"/>
    </source>
</evidence>
<dbReference type="AlphaFoldDB" id="A0A1X7AIC4"/>